<evidence type="ECO:0000313" key="11">
    <source>
        <dbReference type="Proteomes" id="UP000004105"/>
    </source>
</evidence>
<accession>F2BBA7</accession>
<evidence type="ECO:0000256" key="2">
    <source>
        <dbReference type="ARBA" id="ARBA00022741"/>
    </source>
</evidence>
<dbReference type="CDD" id="cd17550">
    <property type="entry name" value="REC_NtrX-like"/>
    <property type="match status" value="1"/>
</dbReference>
<evidence type="ECO:0000256" key="1">
    <source>
        <dbReference type="ARBA" id="ARBA00022553"/>
    </source>
</evidence>
<keyword evidence="1 7" id="KW-0597">Phosphoprotein</keyword>
<dbReference type="Pfam" id="PF00072">
    <property type="entry name" value="Response_reg"/>
    <property type="match status" value="1"/>
</dbReference>
<dbReference type="PANTHER" id="PTHR32071">
    <property type="entry name" value="TRANSCRIPTIONAL REGULATORY PROTEIN"/>
    <property type="match status" value="1"/>
</dbReference>
<evidence type="ECO:0000256" key="5">
    <source>
        <dbReference type="ARBA" id="ARBA00023015"/>
    </source>
</evidence>
<dbReference type="Proteomes" id="UP000004105">
    <property type="component" value="Unassembled WGS sequence"/>
</dbReference>
<keyword evidence="11" id="KW-1185">Reference proteome</keyword>
<dbReference type="OrthoDB" id="9808843at2"/>
<dbReference type="Gene3D" id="1.10.8.60">
    <property type="match status" value="1"/>
</dbReference>
<dbReference type="SMART" id="SM00448">
    <property type="entry name" value="REC"/>
    <property type="match status" value="1"/>
</dbReference>
<keyword evidence="6" id="KW-0804">Transcription</keyword>
<evidence type="ECO:0000259" key="9">
    <source>
        <dbReference type="PROSITE" id="PS50110"/>
    </source>
</evidence>
<dbReference type="Gene3D" id="3.40.50.300">
    <property type="entry name" value="P-loop containing nucleotide triphosphate hydrolases"/>
    <property type="match status" value="1"/>
</dbReference>
<evidence type="ECO:0000256" key="3">
    <source>
        <dbReference type="ARBA" id="ARBA00022840"/>
    </source>
</evidence>
<feature type="domain" description="Sigma-54 factor interaction" evidence="8">
    <location>
        <begin position="135"/>
        <end position="331"/>
    </location>
</feature>
<evidence type="ECO:0000259" key="8">
    <source>
        <dbReference type="PROSITE" id="PS50045"/>
    </source>
</evidence>
<dbReference type="Pfam" id="PF14532">
    <property type="entry name" value="Sigma54_activ_2"/>
    <property type="match status" value="1"/>
</dbReference>
<dbReference type="GO" id="GO:0005524">
    <property type="term" value="F:ATP binding"/>
    <property type="evidence" value="ECO:0007669"/>
    <property type="project" value="UniProtKB-KW"/>
</dbReference>
<dbReference type="STRING" id="267212.GCA_001063965_00835"/>
<feature type="domain" description="Response regulatory" evidence="9">
    <location>
        <begin position="5"/>
        <end position="120"/>
    </location>
</feature>
<protein>
    <submittedName>
        <fullName evidence="10">Nitrogen assimilation regulatory protein NtrX</fullName>
    </submittedName>
</protein>
<keyword evidence="3" id="KW-0067">ATP-binding</keyword>
<evidence type="ECO:0000256" key="6">
    <source>
        <dbReference type="ARBA" id="ARBA00023163"/>
    </source>
</evidence>
<dbReference type="SUPFAM" id="SSF46689">
    <property type="entry name" value="Homeodomain-like"/>
    <property type="match status" value="1"/>
</dbReference>
<dbReference type="RefSeq" id="WP_007342021.1">
    <property type="nucleotide sequence ID" value="NZ_GL878494.1"/>
</dbReference>
<dbReference type="SUPFAM" id="SSF52540">
    <property type="entry name" value="P-loop containing nucleoside triphosphate hydrolases"/>
    <property type="match status" value="1"/>
</dbReference>
<dbReference type="EMBL" id="AFAY01000021">
    <property type="protein sequence ID" value="EGF11206.1"/>
    <property type="molecule type" value="Genomic_DNA"/>
</dbReference>
<proteinExistence type="predicted"/>
<sequence length="433" mass="47958">MRSNDILIVDDEIGIRDLLSDILQDEGYTVALAENAEEARRLRNRTRPAMVLLDIWMPDCDGITLLKEWAKNGQLTMPVVMMSGHASIDTAVEATKIGAMDFLEKPIALKKLLATVERALKYGEMQTAAGPSLDRLGNSPAVQEMNRRIETAVRQSGSVLLCGEAGSPFETVARYFHKAGTPWVVPEKTEHIVDTPAELLQKAAGGVLFLHDIAQYSKNIQQGILLLLGKADKQNVRIICPSTLLPEEMLEHPAHDGRLAALLSGLCIRIPPLRAQADDIPFLIARIAAELSETQKIPVAAFTPGALAQLRQHTWPGNYAQLHDTVRDLILAAGQNEIDETAAAALLGRTRAQTPDDNTAGLDFNLPLRELREELERRYFEYHISQEGQNMSRVAQKVGLERTHLYRKLKQLGIQFSRRQGKSDAADTESEEN</sequence>
<keyword evidence="2" id="KW-0547">Nucleotide-binding</keyword>
<keyword evidence="4" id="KW-0902">Two-component regulatory system</keyword>
<name>F2BBA7_9NEIS</name>
<feature type="modified residue" description="4-aspartylphosphate" evidence="7">
    <location>
        <position position="54"/>
    </location>
</feature>
<dbReference type="PROSITE" id="PS50110">
    <property type="entry name" value="RESPONSE_REGULATORY"/>
    <property type="match status" value="1"/>
</dbReference>
<evidence type="ECO:0000256" key="7">
    <source>
        <dbReference type="PROSITE-ProRule" id="PRU00169"/>
    </source>
</evidence>
<dbReference type="Pfam" id="PF25601">
    <property type="entry name" value="AAA_lid_14"/>
    <property type="match status" value="1"/>
</dbReference>
<dbReference type="SUPFAM" id="SSF52172">
    <property type="entry name" value="CheY-like"/>
    <property type="match status" value="1"/>
</dbReference>
<dbReference type="InterPro" id="IPR027417">
    <property type="entry name" value="P-loop_NTPase"/>
</dbReference>
<dbReference type="InterPro" id="IPR011006">
    <property type="entry name" value="CheY-like_superfamily"/>
</dbReference>
<reference evidence="10 11" key="1">
    <citation type="submission" date="2011-02" db="EMBL/GenBank/DDBJ databases">
        <authorList>
            <person name="Muzny D."/>
            <person name="Qin X."/>
            <person name="Deng J."/>
            <person name="Jiang H."/>
            <person name="Liu Y."/>
            <person name="Qu J."/>
            <person name="Song X.-Z."/>
            <person name="Zhang L."/>
            <person name="Thornton R."/>
            <person name="Coyle M."/>
            <person name="Francisco L."/>
            <person name="Jackson L."/>
            <person name="Javaid M."/>
            <person name="Korchina V."/>
            <person name="Kovar C."/>
            <person name="Mata R."/>
            <person name="Mathew T."/>
            <person name="Ngo R."/>
            <person name="Nguyen L."/>
            <person name="Nguyen N."/>
            <person name="Okwuonu G."/>
            <person name="Ongeri F."/>
            <person name="Pham C."/>
            <person name="Simmons D."/>
            <person name="Wilczek-Boney K."/>
            <person name="Hale W."/>
            <person name="Jakkamsetti A."/>
            <person name="Pham P."/>
            <person name="Ruth R."/>
            <person name="San Lucas F."/>
            <person name="Warren J."/>
            <person name="Zhang J."/>
            <person name="Zhao Z."/>
            <person name="Zhou C."/>
            <person name="Zhu D."/>
            <person name="Lee S."/>
            <person name="Bess C."/>
            <person name="Blankenburg K."/>
            <person name="Forbes L."/>
            <person name="Fu Q."/>
            <person name="Gubbala S."/>
            <person name="Hirani K."/>
            <person name="Jayaseelan J.C."/>
            <person name="Lara F."/>
            <person name="Munidasa M."/>
            <person name="Palculict T."/>
            <person name="Patil S."/>
            <person name="Pu L.-L."/>
            <person name="Saada N."/>
            <person name="Tang L."/>
            <person name="Weissenberger G."/>
            <person name="Zhu Y."/>
            <person name="Hemphill L."/>
            <person name="Shang Y."/>
            <person name="Youmans B."/>
            <person name="Ayvaz T."/>
            <person name="Ross M."/>
            <person name="Santibanez J."/>
            <person name="Aqrawi P."/>
            <person name="Gross S."/>
            <person name="Joshi V."/>
            <person name="Fowler G."/>
            <person name="Nazareth L."/>
            <person name="Reid J."/>
            <person name="Worley K."/>
            <person name="Petrosino J."/>
            <person name="Highlander S."/>
            <person name="Gibbs R."/>
        </authorList>
    </citation>
    <scope>NUCLEOTIDE SEQUENCE [LARGE SCALE GENOMIC DNA]</scope>
    <source>
        <strain evidence="10 11">ATCC BAA-1200</strain>
    </source>
</reference>
<dbReference type="InterPro" id="IPR002078">
    <property type="entry name" value="Sigma_54_int"/>
</dbReference>
<dbReference type="PROSITE" id="PS50045">
    <property type="entry name" value="SIGMA54_INTERACT_4"/>
    <property type="match status" value="1"/>
</dbReference>
<dbReference type="AlphaFoldDB" id="F2BBA7"/>
<dbReference type="PANTHER" id="PTHR32071:SF17">
    <property type="entry name" value="TRANSCRIPTIONAL REGULATOR (NTRC FAMILY)"/>
    <property type="match status" value="1"/>
</dbReference>
<dbReference type="InterPro" id="IPR001789">
    <property type="entry name" value="Sig_transdc_resp-reg_receiver"/>
</dbReference>
<dbReference type="Gene3D" id="3.40.50.2300">
    <property type="match status" value="1"/>
</dbReference>
<dbReference type="FunFam" id="3.40.50.2300:FF:000018">
    <property type="entry name" value="DNA-binding transcriptional regulator NtrC"/>
    <property type="match status" value="1"/>
</dbReference>
<dbReference type="InterPro" id="IPR058031">
    <property type="entry name" value="AAA_lid_NorR"/>
</dbReference>
<organism evidence="10 11">
    <name type="scientific">Neisseria bacilliformis ATCC BAA-1200</name>
    <dbReference type="NCBI Taxonomy" id="888742"/>
    <lineage>
        <taxon>Bacteria</taxon>
        <taxon>Pseudomonadati</taxon>
        <taxon>Pseudomonadota</taxon>
        <taxon>Betaproteobacteria</taxon>
        <taxon>Neisseriales</taxon>
        <taxon>Neisseriaceae</taxon>
        <taxon>Neisseria</taxon>
    </lineage>
</organism>
<evidence type="ECO:0000256" key="4">
    <source>
        <dbReference type="ARBA" id="ARBA00023012"/>
    </source>
</evidence>
<dbReference type="GO" id="GO:0000160">
    <property type="term" value="P:phosphorelay signal transduction system"/>
    <property type="evidence" value="ECO:0007669"/>
    <property type="project" value="UniProtKB-KW"/>
</dbReference>
<dbReference type="HOGENOM" id="CLU_000445_0_6_4"/>
<keyword evidence="5" id="KW-0805">Transcription regulation</keyword>
<dbReference type="Gene3D" id="1.10.10.60">
    <property type="entry name" value="Homeodomain-like"/>
    <property type="match status" value="1"/>
</dbReference>
<evidence type="ECO:0000313" key="10">
    <source>
        <dbReference type="EMBL" id="EGF11206.1"/>
    </source>
</evidence>
<dbReference type="GO" id="GO:0006355">
    <property type="term" value="P:regulation of DNA-templated transcription"/>
    <property type="evidence" value="ECO:0007669"/>
    <property type="project" value="InterPro"/>
</dbReference>
<gene>
    <name evidence="10" type="primary">ntrX</name>
    <name evidence="10" type="ORF">HMPREF9123_1012</name>
</gene>
<dbReference type="InterPro" id="IPR009057">
    <property type="entry name" value="Homeodomain-like_sf"/>
</dbReference>
<comment type="caution">
    <text evidence="10">The sequence shown here is derived from an EMBL/GenBank/DDBJ whole genome shotgun (WGS) entry which is preliminary data.</text>
</comment>